<dbReference type="STRING" id="1314790.A0A1Y1XE75"/>
<evidence type="ECO:0000313" key="15">
    <source>
        <dbReference type="EMBL" id="ORX84060.1"/>
    </source>
</evidence>
<dbReference type="InParanoid" id="A0A1Y1XE75"/>
<dbReference type="InterPro" id="IPR006426">
    <property type="entry name" value="Asn_synth_AEB"/>
</dbReference>
<dbReference type="SUPFAM" id="SSF56235">
    <property type="entry name" value="N-terminal nucleophile aminohydrolases (Ntn hydrolases)"/>
    <property type="match status" value="1"/>
</dbReference>
<keyword evidence="8 11" id="KW-0315">Glutamine amidotransferase</keyword>
<feature type="binding site" evidence="12">
    <location>
        <position position="99"/>
    </location>
    <ligand>
        <name>L-glutamine</name>
        <dbReference type="ChEBI" id="CHEBI:58359"/>
    </ligand>
</feature>
<proteinExistence type="predicted"/>
<evidence type="ECO:0000256" key="5">
    <source>
        <dbReference type="ARBA" id="ARBA00022741"/>
    </source>
</evidence>
<keyword evidence="7 11" id="KW-0061">Asparagine biosynthesis</keyword>
<dbReference type="CDD" id="cd01991">
    <property type="entry name" value="Asn_synthase_B_C"/>
    <property type="match status" value="1"/>
</dbReference>
<sequence>MCGIFAVFNYQGDVQAYRQRALQLSKKLRHRGPDWNGCVIKNNHILCHERLAIVGVDSGAQPIVNDDETLILSVNGEIYNHKALEKSLKNATEMKTRSDCEVILHLYNEIDAEVVKKLDGMFSFVLLDTKKNRFIAARDPIGITTLYQGWNSAYPETVYFSSELKALNEECDRIIAFPPGHIYDSATGETTRYFTPSWWDGKKIPTNPIDYKALREGLEKAVRKRLMSEVPYGVLLSGGLDSSLIASIACRESIKLAVERAIEVDDDVDPSGLYTWPRLHSFSIGLPGSPDLIAAKKAAKFLKTVHHEYTFNLQEGHDAIADVIYHLETYDVTTVRASTPMYLLSRKIKAMGVKMVLSGEGSDEVFGGYLYFHAAPDTASFHEETVARVKNLHTSDCLRANKSTMAWGVEARVPFLDKSFLEIAMNVDPNEKLFGGDTRRMEKFIIRKAFDTSDDPHLRPYLPDSILWRQKEQFSDGVGYSWIDSLKSKAEELVSDEKFANAAKRWPKDTPQTKEAYWYREIFEQHFPQDACTESVVRWIPRGDWGCPADPSGRAQKVHNAAYEKPQA</sequence>
<dbReference type="GO" id="GO:0004066">
    <property type="term" value="F:asparagine synthase (glutamine-hydrolyzing) activity"/>
    <property type="evidence" value="ECO:0007669"/>
    <property type="project" value="UniProtKB-EC"/>
</dbReference>
<dbReference type="SUPFAM" id="SSF52402">
    <property type="entry name" value="Adenine nucleotide alpha hydrolases-like"/>
    <property type="match status" value="1"/>
</dbReference>
<dbReference type="AlphaFoldDB" id="A0A1Y1XE75"/>
<evidence type="ECO:0000256" key="3">
    <source>
        <dbReference type="ARBA" id="ARBA00022598"/>
    </source>
</evidence>
<keyword evidence="5 10" id="KW-0547">Nucleotide-binding</keyword>
<evidence type="ECO:0000256" key="9">
    <source>
        <dbReference type="ARBA" id="ARBA00048741"/>
    </source>
</evidence>
<dbReference type="PROSITE" id="PS51278">
    <property type="entry name" value="GATASE_TYPE_2"/>
    <property type="match status" value="1"/>
</dbReference>
<dbReference type="InterPro" id="IPR050795">
    <property type="entry name" value="Asn_Synthetase"/>
</dbReference>
<dbReference type="FunCoup" id="A0A1Y1XE75">
    <property type="interactions" value="822"/>
</dbReference>
<protein>
    <recommendedName>
        <fullName evidence="2">asparagine synthase (glutamine-hydrolyzing)</fullName>
        <ecNumber evidence="2">6.3.5.4</ecNumber>
    </recommendedName>
</protein>
<dbReference type="EMBL" id="MCFE01000622">
    <property type="protein sequence ID" value="ORX84060.1"/>
    <property type="molecule type" value="Genomic_DNA"/>
</dbReference>
<dbReference type="PANTHER" id="PTHR11772:SF2">
    <property type="entry name" value="ASPARAGINE SYNTHETASE [GLUTAMINE-HYDROLYZING]"/>
    <property type="match status" value="1"/>
</dbReference>
<evidence type="ECO:0000256" key="1">
    <source>
        <dbReference type="ARBA" id="ARBA00005187"/>
    </source>
</evidence>
<dbReference type="GO" id="GO:0006529">
    <property type="term" value="P:asparagine biosynthetic process"/>
    <property type="evidence" value="ECO:0007669"/>
    <property type="project" value="UniProtKB-KW"/>
</dbReference>
<dbReference type="EC" id="6.3.5.4" evidence="2"/>
<dbReference type="InterPro" id="IPR033738">
    <property type="entry name" value="AsnB_N"/>
</dbReference>
<keyword evidence="6 10" id="KW-0067">ATP-binding</keyword>
<dbReference type="OrthoDB" id="409189at2759"/>
<keyword evidence="16" id="KW-1185">Reference proteome</keyword>
<evidence type="ECO:0000256" key="8">
    <source>
        <dbReference type="ARBA" id="ARBA00022962"/>
    </source>
</evidence>
<evidence type="ECO:0000256" key="7">
    <source>
        <dbReference type="ARBA" id="ARBA00022888"/>
    </source>
</evidence>
<organism evidence="15 16">
    <name type="scientific">Basidiobolus meristosporus CBS 931.73</name>
    <dbReference type="NCBI Taxonomy" id="1314790"/>
    <lineage>
        <taxon>Eukaryota</taxon>
        <taxon>Fungi</taxon>
        <taxon>Fungi incertae sedis</taxon>
        <taxon>Zoopagomycota</taxon>
        <taxon>Entomophthoromycotina</taxon>
        <taxon>Basidiobolomycetes</taxon>
        <taxon>Basidiobolales</taxon>
        <taxon>Basidiobolaceae</taxon>
        <taxon>Basidiobolus</taxon>
    </lineage>
</organism>
<dbReference type="CDD" id="cd00712">
    <property type="entry name" value="AsnB"/>
    <property type="match status" value="1"/>
</dbReference>
<feature type="binding site" evidence="12">
    <location>
        <position position="235"/>
    </location>
    <ligand>
        <name>ATP</name>
        <dbReference type="ChEBI" id="CHEBI:30616"/>
    </ligand>
</feature>
<dbReference type="NCBIfam" id="TIGR01536">
    <property type="entry name" value="asn_synth_AEB"/>
    <property type="match status" value="1"/>
</dbReference>
<evidence type="ECO:0000256" key="13">
    <source>
        <dbReference type="PIRSR" id="PIRSR001589-3"/>
    </source>
</evidence>
<evidence type="ECO:0000256" key="4">
    <source>
        <dbReference type="ARBA" id="ARBA00022605"/>
    </source>
</evidence>
<evidence type="ECO:0000256" key="6">
    <source>
        <dbReference type="ARBA" id="ARBA00022840"/>
    </source>
</evidence>
<comment type="catalytic activity">
    <reaction evidence="9">
        <text>L-aspartate + L-glutamine + ATP + H2O = L-asparagine + L-glutamate + AMP + diphosphate + H(+)</text>
        <dbReference type="Rhea" id="RHEA:12228"/>
        <dbReference type="ChEBI" id="CHEBI:15377"/>
        <dbReference type="ChEBI" id="CHEBI:15378"/>
        <dbReference type="ChEBI" id="CHEBI:29985"/>
        <dbReference type="ChEBI" id="CHEBI:29991"/>
        <dbReference type="ChEBI" id="CHEBI:30616"/>
        <dbReference type="ChEBI" id="CHEBI:33019"/>
        <dbReference type="ChEBI" id="CHEBI:58048"/>
        <dbReference type="ChEBI" id="CHEBI:58359"/>
        <dbReference type="ChEBI" id="CHEBI:456215"/>
        <dbReference type="EC" id="6.3.5.4"/>
    </reaction>
</comment>
<dbReference type="Gene3D" id="3.40.50.620">
    <property type="entry name" value="HUPs"/>
    <property type="match status" value="1"/>
</dbReference>
<dbReference type="Pfam" id="PF00733">
    <property type="entry name" value="Asn_synthase"/>
    <property type="match status" value="1"/>
</dbReference>
<dbReference type="PIRSF" id="PIRSF001589">
    <property type="entry name" value="Asn_synthetase_glu-h"/>
    <property type="match status" value="1"/>
</dbReference>
<accession>A0A1Y1XE75</accession>
<feature type="site" description="Important for beta-aspartyl-AMP intermediate formation" evidence="13">
    <location>
        <position position="360"/>
    </location>
</feature>
<dbReference type="InterPro" id="IPR001962">
    <property type="entry name" value="Asn_synthase"/>
</dbReference>
<evidence type="ECO:0000256" key="11">
    <source>
        <dbReference type="PIRSR" id="PIRSR001589-1"/>
    </source>
</evidence>
<evidence type="ECO:0000256" key="12">
    <source>
        <dbReference type="PIRSR" id="PIRSR001589-2"/>
    </source>
</evidence>
<dbReference type="Gene3D" id="3.60.20.10">
    <property type="entry name" value="Glutamine Phosphoribosylpyrophosphate, subunit 1, domain 1"/>
    <property type="match status" value="1"/>
</dbReference>
<evidence type="ECO:0000256" key="2">
    <source>
        <dbReference type="ARBA" id="ARBA00012737"/>
    </source>
</evidence>
<gene>
    <name evidence="15" type="ORF">K493DRAFT_360842</name>
</gene>
<evidence type="ECO:0000313" key="16">
    <source>
        <dbReference type="Proteomes" id="UP000193498"/>
    </source>
</evidence>
<feature type="domain" description="Glutamine amidotransferase type-2" evidence="14">
    <location>
        <begin position="2"/>
        <end position="188"/>
    </location>
</feature>
<keyword evidence="4 11" id="KW-0028">Amino-acid biosynthesis</keyword>
<comment type="pathway">
    <text evidence="1">Amino-acid biosynthesis; L-asparagine biosynthesis; L-asparagine from L-aspartate (L-Gln route): step 1/1.</text>
</comment>
<dbReference type="Proteomes" id="UP000193498">
    <property type="component" value="Unassembled WGS sequence"/>
</dbReference>
<dbReference type="FunFam" id="3.40.50.620:FF:000031">
    <property type="entry name" value="Asparagine synthase B"/>
    <property type="match status" value="1"/>
</dbReference>
<dbReference type="InterPro" id="IPR017932">
    <property type="entry name" value="GATase_2_dom"/>
</dbReference>
<dbReference type="Pfam" id="PF13537">
    <property type="entry name" value="GATase_7"/>
    <property type="match status" value="1"/>
</dbReference>
<evidence type="ECO:0000259" key="14">
    <source>
        <dbReference type="PROSITE" id="PS51278"/>
    </source>
</evidence>
<dbReference type="GO" id="GO:0005829">
    <property type="term" value="C:cytosol"/>
    <property type="evidence" value="ECO:0007669"/>
    <property type="project" value="TreeGrafter"/>
</dbReference>
<dbReference type="InterPro" id="IPR029055">
    <property type="entry name" value="Ntn_hydrolases_N"/>
</dbReference>
<reference evidence="15 16" key="1">
    <citation type="submission" date="2016-07" db="EMBL/GenBank/DDBJ databases">
        <title>Pervasive Adenine N6-methylation of Active Genes in Fungi.</title>
        <authorList>
            <consortium name="DOE Joint Genome Institute"/>
            <person name="Mondo S.J."/>
            <person name="Dannebaum R.O."/>
            <person name="Kuo R.C."/>
            <person name="Labutti K."/>
            <person name="Haridas S."/>
            <person name="Kuo A."/>
            <person name="Salamov A."/>
            <person name="Ahrendt S.R."/>
            <person name="Lipzen A."/>
            <person name="Sullivan W."/>
            <person name="Andreopoulos W.B."/>
            <person name="Clum A."/>
            <person name="Lindquist E."/>
            <person name="Daum C."/>
            <person name="Ramamoorthy G.K."/>
            <person name="Gryganskyi A."/>
            <person name="Culley D."/>
            <person name="Magnuson J.K."/>
            <person name="James T.Y."/>
            <person name="O'Malley M.A."/>
            <person name="Stajich J.E."/>
            <person name="Spatafora J.W."/>
            <person name="Visel A."/>
            <person name="Grigoriev I.V."/>
        </authorList>
    </citation>
    <scope>NUCLEOTIDE SEQUENCE [LARGE SCALE GENOMIC DNA]</scope>
    <source>
        <strain evidence="15 16">CBS 931.73</strain>
    </source>
</reference>
<dbReference type="PANTHER" id="PTHR11772">
    <property type="entry name" value="ASPARAGINE SYNTHETASE"/>
    <property type="match status" value="1"/>
</dbReference>
<name>A0A1Y1XE75_9FUNG</name>
<comment type="caution">
    <text evidence="15">The sequence shown here is derived from an EMBL/GenBank/DDBJ whole genome shotgun (WGS) entry which is preliminary data.</text>
</comment>
<dbReference type="NCBIfam" id="NF006949">
    <property type="entry name" value="PRK09431.1"/>
    <property type="match status" value="1"/>
</dbReference>
<feature type="active site" description="For GATase activity" evidence="11">
    <location>
        <position position="2"/>
    </location>
</feature>
<dbReference type="InterPro" id="IPR014729">
    <property type="entry name" value="Rossmann-like_a/b/a_fold"/>
</dbReference>
<feature type="binding site" evidence="12">
    <location>
        <begin position="358"/>
        <end position="359"/>
    </location>
    <ligand>
        <name>ATP</name>
        <dbReference type="ChEBI" id="CHEBI:30616"/>
    </ligand>
</feature>
<feature type="binding site" evidence="12">
    <location>
        <position position="284"/>
    </location>
    <ligand>
        <name>ATP</name>
        <dbReference type="ChEBI" id="CHEBI:30616"/>
    </ligand>
</feature>
<dbReference type="FunFam" id="3.60.20.10:FF:000050">
    <property type="entry name" value="Asparagine synthetase 2"/>
    <property type="match status" value="1"/>
</dbReference>
<dbReference type="GO" id="GO:0005524">
    <property type="term" value="F:ATP binding"/>
    <property type="evidence" value="ECO:0007669"/>
    <property type="project" value="UniProtKB-KW"/>
</dbReference>
<keyword evidence="3" id="KW-0436">Ligase</keyword>
<evidence type="ECO:0000256" key="10">
    <source>
        <dbReference type="PIRNR" id="PIRNR001589"/>
    </source>
</evidence>